<dbReference type="InterPro" id="IPR005471">
    <property type="entry name" value="Tscrpt_reg_IclR_N"/>
</dbReference>
<dbReference type="OrthoDB" id="9807558at2"/>
<dbReference type="PROSITE" id="PS51078">
    <property type="entry name" value="ICLR_ED"/>
    <property type="match status" value="1"/>
</dbReference>
<dbReference type="Pfam" id="PF01614">
    <property type="entry name" value="IclR_C"/>
    <property type="match status" value="1"/>
</dbReference>
<protein>
    <recommendedName>
        <fullName evidence="8">IclR family transcriptional regulator</fullName>
    </recommendedName>
</protein>
<evidence type="ECO:0000259" key="4">
    <source>
        <dbReference type="PROSITE" id="PS51077"/>
    </source>
</evidence>
<keyword evidence="1" id="KW-0805">Transcription regulation</keyword>
<reference evidence="6 7" key="1">
    <citation type="submission" date="2015-06" db="EMBL/GenBank/DDBJ databases">
        <title>A Comprehensive Approach to Explore the Metabolic and Phylogenetic Diversity of Bacterial Steroid Degradation in the Environment: Testosterone as an Example.</title>
        <authorList>
            <person name="Yang F.-C."/>
            <person name="Chen Y.-L."/>
            <person name="Yu C.-P."/>
            <person name="Tang S.-L."/>
            <person name="Wang P.-H."/>
            <person name="Ismail W."/>
            <person name="Wang C.-H."/>
            <person name="Yang C.-Y."/>
            <person name="Chiang Y.-R."/>
        </authorList>
    </citation>
    <scope>NUCLEOTIDE SEQUENCE [LARGE SCALE GENOMIC DNA]</scope>
    <source>
        <strain evidence="6 7">DSM 18526</strain>
    </source>
</reference>
<evidence type="ECO:0000256" key="1">
    <source>
        <dbReference type="ARBA" id="ARBA00023015"/>
    </source>
</evidence>
<dbReference type="GO" id="GO:0045892">
    <property type="term" value="P:negative regulation of DNA-templated transcription"/>
    <property type="evidence" value="ECO:0007669"/>
    <property type="project" value="TreeGrafter"/>
</dbReference>
<feature type="domain" description="IclR-ED" evidence="5">
    <location>
        <begin position="79"/>
        <end position="276"/>
    </location>
</feature>
<sequence length="276" mass="29586">MVKSKKTSSRPRQAAAGPRSLTRLLGLFEVLAKSSKGLTLAELNALLKSPKSSLLNLLRPLVTEGYLTYEDGRYWLGTSIFRLSASIMSVWNFSSTLRPYLEELAERSGESVYIGVLDPVRNTVTFVDAIDSQHPVRFSVPIGSMAPLYCTAAGRTLLAFSSEKYQAEYLRTVKFEARAPGMMSTQKALRAAIAEVHESGIAMSINESYPGSAAIAAPILGADGKVMAAIVIGGPVERLPPKFPELAPIIRDVAGRASGLNARARSAAVTSVKKVG</sequence>
<dbReference type="SMART" id="SM00346">
    <property type="entry name" value="HTH_ICLR"/>
    <property type="match status" value="1"/>
</dbReference>
<evidence type="ECO:0008006" key="8">
    <source>
        <dbReference type="Google" id="ProtNLM"/>
    </source>
</evidence>
<dbReference type="SUPFAM" id="SSF46785">
    <property type="entry name" value="Winged helix' DNA-binding domain"/>
    <property type="match status" value="1"/>
</dbReference>
<dbReference type="InterPro" id="IPR050707">
    <property type="entry name" value="HTH_MetabolicPath_Reg"/>
</dbReference>
<dbReference type="PANTHER" id="PTHR30136">
    <property type="entry name" value="HELIX-TURN-HELIX TRANSCRIPTIONAL REGULATOR, ICLR FAMILY"/>
    <property type="match status" value="1"/>
</dbReference>
<evidence type="ECO:0000313" key="6">
    <source>
        <dbReference type="EMBL" id="AMN47764.1"/>
    </source>
</evidence>
<dbReference type="Pfam" id="PF09339">
    <property type="entry name" value="HTH_IclR"/>
    <property type="match status" value="1"/>
</dbReference>
<proteinExistence type="predicted"/>
<keyword evidence="3" id="KW-0804">Transcription</keyword>
<dbReference type="InterPro" id="IPR036388">
    <property type="entry name" value="WH-like_DNA-bd_sf"/>
</dbReference>
<dbReference type="SUPFAM" id="SSF55781">
    <property type="entry name" value="GAF domain-like"/>
    <property type="match status" value="1"/>
</dbReference>
<evidence type="ECO:0000259" key="5">
    <source>
        <dbReference type="PROSITE" id="PS51078"/>
    </source>
</evidence>
<name>A0A127FBG9_STEDE</name>
<dbReference type="PANTHER" id="PTHR30136:SF35">
    <property type="entry name" value="HTH-TYPE TRANSCRIPTIONAL REGULATOR RV1719"/>
    <property type="match status" value="1"/>
</dbReference>
<evidence type="ECO:0000256" key="2">
    <source>
        <dbReference type="ARBA" id="ARBA00023125"/>
    </source>
</evidence>
<dbReference type="AlphaFoldDB" id="A0A127FBG9"/>
<gene>
    <name evidence="6" type="ORF">ACG33_11780</name>
</gene>
<dbReference type="EMBL" id="CP011971">
    <property type="protein sequence ID" value="AMN47764.1"/>
    <property type="molecule type" value="Genomic_DNA"/>
</dbReference>
<dbReference type="PATRIC" id="fig|465721.4.peg.2517"/>
<dbReference type="InterPro" id="IPR036390">
    <property type="entry name" value="WH_DNA-bd_sf"/>
</dbReference>
<accession>A0A127FBG9</accession>
<dbReference type="STRING" id="465721.ACG33_11780"/>
<dbReference type="InterPro" id="IPR014757">
    <property type="entry name" value="Tscrpt_reg_IclR_C"/>
</dbReference>
<feature type="domain" description="HTH iclR-type" evidence="4">
    <location>
        <begin position="18"/>
        <end position="78"/>
    </location>
</feature>
<dbReference type="GO" id="GO:0003677">
    <property type="term" value="F:DNA binding"/>
    <property type="evidence" value="ECO:0007669"/>
    <property type="project" value="UniProtKB-KW"/>
</dbReference>
<evidence type="ECO:0000313" key="7">
    <source>
        <dbReference type="Proteomes" id="UP000070250"/>
    </source>
</evidence>
<organism evidence="6 7">
    <name type="scientific">Steroidobacter denitrificans</name>
    <dbReference type="NCBI Taxonomy" id="465721"/>
    <lineage>
        <taxon>Bacteria</taxon>
        <taxon>Pseudomonadati</taxon>
        <taxon>Pseudomonadota</taxon>
        <taxon>Gammaproteobacteria</taxon>
        <taxon>Steroidobacterales</taxon>
        <taxon>Steroidobacteraceae</taxon>
        <taxon>Steroidobacter</taxon>
    </lineage>
</organism>
<dbReference type="PROSITE" id="PS51077">
    <property type="entry name" value="HTH_ICLR"/>
    <property type="match status" value="1"/>
</dbReference>
<dbReference type="Gene3D" id="3.30.450.40">
    <property type="match status" value="1"/>
</dbReference>
<evidence type="ECO:0000256" key="3">
    <source>
        <dbReference type="ARBA" id="ARBA00023163"/>
    </source>
</evidence>
<keyword evidence="7" id="KW-1185">Reference proteome</keyword>
<dbReference type="Gene3D" id="1.10.10.10">
    <property type="entry name" value="Winged helix-like DNA-binding domain superfamily/Winged helix DNA-binding domain"/>
    <property type="match status" value="1"/>
</dbReference>
<dbReference type="Proteomes" id="UP000070250">
    <property type="component" value="Chromosome"/>
</dbReference>
<dbReference type="InterPro" id="IPR029016">
    <property type="entry name" value="GAF-like_dom_sf"/>
</dbReference>
<dbReference type="KEGG" id="sdf:ACG33_11780"/>
<dbReference type="GO" id="GO:0003700">
    <property type="term" value="F:DNA-binding transcription factor activity"/>
    <property type="evidence" value="ECO:0007669"/>
    <property type="project" value="TreeGrafter"/>
</dbReference>
<keyword evidence="2" id="KW-0238">DNA-binding</keyword>